<dbReference type="EMBL" id="LWDF02000300">
    <property type="protein sequence ID" value="KAE8250666.1"/>
    <property type="molecule type" value="Genomic_DNA"/>
</dbReference>
<evidence type="ECO:0000313" key="2">
    <source>
        <dbReference type="EMBL" id="KAE8250666.1"/>
    </source>
</evidence>
<accession>A0A177TM38</accession>
<dbReference type="PANTHER" id="PTHR31212">
    <property type="entry name" value="ALPHA-KETOGLUTARATE-DEPENDENT DIOXYGENASE ALKB HOMOLOG 3"/>
    <property type="match status" value="1"/>
</dbReference>
<gene>
    <name evidence="2" type="ORF">A4X13_0g4505</name>
</gene>
<dbReference type="Proteomes" id="UP000077521">
    <property type="component" value="Unassembled WGS sequence"/>
</dbReference>
<protein>
    <submittedName>
        <fullName evidence="2">Uncharacterized protein</fullName>
    </submittedName>
</protein>
<dbReference type="InterPro" id="IPR032854">
    <property type="entry name" value="ALKBH3"/>
</dbReference>
<reference evidence="2" key="1">
    <citation type="submission" date="2016-04" db="EMBL/GenBank/DDBJ databases">
        <authorList>
            <person name="Nguyen H.D."/>
            <person name="Samba Siva P."/>
            <person name="Cullis J."/>
            <person name="Levesque C.A."/>
            <person name="Hambleton S."/>
        </authorList>
    </citation>
    <scope>NUCLEOTIDE SEQUENCE</scope>
    <source>
        <strain evidence="2">DAOMC 236416</strain>
    </source>
</reference>
<reference evidence="2" key="2">
    <citation type="journal article" date="2019" name="IMA Fungus">
        <title>Genome sequencing and comparison of five Tilletia species to identify candidate genes for the detection of regulated species infecting wheat.</title>
        <authorList>
            <person name="Nguyen H.D.T."/>
            <person name="Sultana T."/>
            <person name="Kesanakurti P."/>
            <person name="Hambleton S."/>
        </authorList>
    </citation>
    <scope>NUCLEOTIDE SEQUENCE</scope>
    <source>
        <strain evidence="2">DAOMC 236416</strain>
    </source>
</reference>
<feature type="region of interest" description="Disordered" evidence="1">
    <location>
        <begin position="1"/>
        <end position="87"/>
    </location>
</feature>
<proteinExistence type="predicted"/>
<dbReference type="GO" id="GO:0006307">
    <property type="term" value="P:DNA alkylation repair"/>
    <property type="evidence" value="ECO:0007669"/>
    <property type="project" value="InterPro"/>
</dbReference>
<dbReference type="InterPro" id="IPR027450">
    <property type="entry name" value="AlkB-like"/>
</dbReference>
<evidence type="ECO:0000313" key="3">
    <source>
        <dbReference type="Proteomes" id="UP000077521"/>
    </source>
</evidence>
<dbReference type="Pfam" id="PF13532">
    <property type="entry name" value="2OG-FeII_Oxy_2"/>
    <property type="match status" value="1"/>
</dbReference>
<organism evidence="2 3">
    <name type="scientific">Tilletia indica</name>
    <dbReference type="NCBI Taxonomy" id="43049"/>
    <lineage>
        <taxon>Eukaryota</taxon>
        <taxon>Fungi</taxon>
        <taxon>Dikarya</taxon>
        <taxon>Basidiomycota</taxon>
        <taxon>Ustilaginomycotina</taxon>
        <taxon>Exobasidiomycetes</taxon>
        <taxon>Tilletiales</taxon>
        <taxon>Tilletiaceae</taxon>
        <taxon>Tilletia</taxon>
    </lineage>
</organism>
<dbReference type="InterPro" id="IPR005123">
    <property type="entry name" value="Oxoglu/Fe-dep_dioxygenase_dom"/>
</dbReference>
<feature type="region of interest" description="Disordered" evidence="1">
    <location>
        <begin position="244"/>
        <end position="279"/>
    </location>
</feature>
<dbReference type="AlphaFoldDB" id="A0A177TM38"/>
<dbReference type="PANTHER" id="PTHR31212:SF4">
    <property type="entry name" value="ALPHA-KETOGLUTARATE-DEPENDENT DIOXYGENASE ALKB HOMOLOG 3"/>
    <property type="match status" value="1"/>
</dbReference>
<keyword evidence="3" id="KW-1185">Reference proteome</keyword>
<feature type="compositionally biased region" description="Basic and acidic residues" evidence="1">
    <location>
        <begin position="19"/>
        <end position="49"/>
    </location>
</feature>
<name>A0A177TM38_9BASI</name>
<sequence>MQDIRSFFRDPVGGSSKRKVVDEGRDDGSNKKLKPPPETKSLHPFFEVKHGRRPTGATSEEAGPSSSRAQGQGKDFTFSLDSPLPTPESMFTTSSGLTITKLNKSLDLLYWSNFIATPDHAAALYSYLLHNLAWHRVKYYKEKFKQSFSTPRWTTTFGRDDGEDPDTTYERRPVPVPPVLKQVQSQIEARTGQRFNAIIINFYADGKDSISYHSDDESFLGPNPAIASLTLGTPRPFLLRRKENAPPAQSSPEELTQKDRPSVLQPVLPSSSRAIQRPTYRLPLPPGSLLLMKGRTQHEWEHSISKSTAKGGAAVAGYGGRMNLTFRLVKKRGGTENFIRYNRGDGPQHRWDGSKMVEAGGGL</sequence>
<dbReference type="SUPFAM" id="SSF51197">
    <property type="entry name" value="Clavaminate synthase-like"/>
    <property type="match status" value="1"/>
</dbReference>
<dbReference type="Gene3D" id="2.60.120.590">
    <property type="entry name" value="Alpha-ketoglutarate-dependent dioxygenase AlkB-like"/>
    <property type="match status" value="1"/>
</dbReference>
<evidence type="ECO:0000256" key="1">
    <source>
        <dbReference type="SAM" id="MobiDB-lite"/>
    </source>
</evidence>
<dbReference type="InterPro" id="IPR037151">
    <property type="entry name" value="AlkB-like_sf"/>
</dbReference>
<dbReference type="PROSITE" id="PS51471">
    <property type="entry name" value="FE2OG_OXY"/>
    <property type="match status" value="1"/>
</dbReference>
<comment type="caution">
    <text evidence="2">The sequence shown here is derived from an EMBL/GenBank/DDBJ whole genome shotgun (WGS) entry which is preliminary data.</text>
</comment>
<feature type="region of interest" description="Disordered" evidence="1">
    <location>
        <begin position="155"/>
        <end position="174"/>
    </location>
</feature>
<feature type="compositionally biased region" description="Low complexity" evidence="1">
    <location>
        <begin position="262"/>
        <end position="272"/>
    </location>
</feature>
<dbReference type="GO" id="GO:0051213">
    <property type="term" value="F:dioxygenase activity"/>
    <property type="evidence" value="ECO:0007669"/>
    <property type="project" value="InterPro"/>
</dbReference>